<name>A0A9P6CRJ3_9AGAR</name>
<dbReference type="InterPro" id="IPR001810">
    <property type="entry name" value="F-box_dom"/>
</dbReference>
<sequence>MTDNTTFLALPEDIHIRILIELDVYSVVHCAMTCKELCEIVRGSITLEYRIQLYLDGLVDVGASAAGTQNILGDLLSYRQAWFAQEWPGYIEKIVRSSQYRSHIKFKFGGGALFITDGRHLEIVTLPTSSTDDGCVIQHELSTGGVSDFCIDSAQDVIAILENTVQMEDLSNLEGYFRDICIHIRTISTNLDHPLASKGKLWFVDECYDLREITISNPKLEIWDDILMLWTCHYIPRLLIWDWKTGNLLEDFTFDVAQSSLKPRYRHDFGLLGSSDFAFLTRPTGCGSIELYRLGKYSNDGPTTLLATLNFPPLSRNSALKSLDLDVDSTPVRQTPHGSFIVNNEEGIYVFRVCYEFQTKGTRVQYFSMTMYVHQRAFMKYCTYERDVEDLSLDVPWDR</sequence>
<dbReference type="SUPFAM" id="SSF81383">
    <property type="entry name" value="F-box domain"/>
    <property type="match status" value="1"/>
</dbReference>
<evidence type="ECO:0000259" key="1">
    <source>
        <dbReference type="PROSITE" id="PS50181"/>
    </source>
</evidence>
<evidence type="ECO:0000313" key="3">
    <source>
        <dbReference type="Proteomes" id="UP000807469"/>
    </source>
</evidence>
<dbReference type="InterPro" id="IPR036047">
    <property type="entry name" value="F-box-like_dom_sf"/>
</dbReference>
<dbReference type="EMBL" id="MU155300">
    <property type="protein sequence ID" value="KAF9476272.1"/>
    <property type="molecule type" value="Genomic_DNA"/>
</dbReference>
<accession>A0A9P6CRJ3</accession>
<protein>
    <recommendedName>
        <fullName evidence="1">F-box domain-containing protein</fullName>
    </recommendedName>
</protein>
<dbReference type="OrthoDB" id="2745718at2759"/>
<evidence type="ECO:0000313" key="2">
    <source>
        <dbReference type="EMBL" id="KAF9476272.1"/>
    </source>
</evidence>
<reference evidence="2" key="1">
    <citation type="submission" date="2020-11" db="EMBL/GenBank/DDBJ databases">
        <authorList>
            <consortium name="DOE Joint Genome Institute"/>
            <person name="Ahrendt S."/>
            <person name="Riley R."/>
            <person name="Andreopoulos W."/>
            <person name="Labutti K."/>
            <person name="Pangilinan J."/>
            <person name="Ruiz-Duenas F.J."/>
            <person name="Barrasa J.M."/>
            <person name="Sanchez-Garcia M."/>
            <person name="Camarero S."/>
            <person name="Miyauchi S."/>
            <person name="Serrano A."/>
            <person name="Linde D."/>
            <person name="Babiker R."/>
            <person name="Drula E."/>
            <person name="Ayuso-Fernandez I."/>
            <person name="Pacheco R."/>
            <person name="Padilla G."/>
            <person name="Ferreira P."/>
            <person name="Barriuso J."/>
            <person name="Kellner H."/>
            <person name="Castanera R."/>
            <person name="Alfaro M."/>
            <person name="Ramirez L."/>
            <person name="Pisabarro A.G."/>
            <person name="Kuo A."/>
            <person name="Tritt A."/>
            <person name="Lipzen A."/>
            <person name="He G."/>
            <person name="Yan M."/>
            <person name="Ng V."/>
            <person name="Cullen D."/>
            <person name="Martin F."/>
            <person name="Rosso M.-N."/>
            <person name="Henrissat B."/>
            <person name="Hibbett D."/>
            <person name="Martinez A.T."/>
            <person name="Grigoriev I.V."/>
        </authorList>
    </citation>
    <scope>NUCLEOTIDE SEQUENCE</scope>
    <source>
        <strain evidence="2">CIRM-BRFM 674</strain>
    </source>
</reference>
<feature type="domain" description="F-box" evidence="1">
    <location>
        <begin position="4"/>
        <end position="52"/>
    </location>
</feature>
<dbReference type="PROSITE" id="PS50181">
    <property type="entry name" value="FBOX"/>
    <property type="match status" value="1"/>
</dbReference>
<dbReference type="Pfam" id="PF00646">
    <property type="entry name" value="F-box"/>
    <property type="match status" value="1"/>
</dbReference>
<dbReference type="AlphaFoldDB" id="A0A9P6CRJ3"/>
<organism evidence="2 3">
    <name type="scientific">Pholiota conissans</name>
    <dbReference type="NCBI Taxonomy" id="109636"/>
    <lineage>
        <taxon>Eukaryota</taxon>
        <taxon>Fungi</taxon>
        <taxon>Dikarya</taxon>
        <taxon>Basidiomycota</taxon>
        <taxon>Agaricomycotina</taxon>
        <taxon>Agaricomycetes</taxon>
        <taxon>Agaricomycetidae</taxon>
        <taxon>Agaricales</taxon>
        <taxon>Agaricineae</taxon>
        <taxon>Strophariaceae</taxon>
        <taxon>Pholiota</taxon>
    </lineage>
</organism>
<dbReference type="CDD" id="cd09917">
    <property type="entry name" value="F-box_SF"/>
    <property type="match status" value="1"/>
</dbReference>
<proteinExistence type="predicted"/>
<dbReference type="Proteomes" id="UP000807469">
    <property type="component" value="Unassembled WGS sequence"/>
</dbReference>
<gene>
    <name evidence="2" type="ORF">BDN70DRAFT_995801</name>
</gene>
<comment type="caution">
    <text evidence="2">The sequence shown here is derived from an EMBL/GenBank/DDBJ whole genome shotgun (WGS) entry which is preliminary data.</text>
</comment>
<keyword evidence="3" id="KW-1185">Reference proteome</keyword>